<dbReference type="Proteomes" id="UP001451571">
    <property type="component" value="Chromosome"/>
</dbReference>
<dbReference type="PANTHER" id="PTHR42924">
    <property type="entry name" value="EXONUCLEASE"/>
    <property type="match status" value="1"/>
</dbReference>
<organism evidence="1 2">
    <name type="scientific">Kineothrix sedimenti</name>
    <dbReference type="NCBI Taxonomy" id="3123317"/>
    <lineage>
        <taxon>Bacteria</taxon>
        <taxon>Bacillati</taxon>
        <taxon>Bacillota</taxon>
        <taxon>Clostridia</taxon>
        <taxon>Lachnospirales</taxon>
        <taxon>Lachnospiraceae</taxon>
        <taxon>Kineothrix</taxon>
    </lineage>
</organism>
<dbReference type="InterPro" id="IPR052018">
    <property type="entry name" value="PHP_domain"/>
</dbReference>
<dbReference type="EMBL" id="CP146256">
    <property type="protein sequence ID" value="XAH73092.1"/>
    <property type="molecule type" value="Genomic_DNA"/>
</dbReference>
<evidence type="ECO:0000313" key="2">
    <source>
        <dbReference type="Proteomes" id="UP001451571"/>
    </source>
</evidence>
<name>A0ABZ3EUT3_9FIRM</name>
<proteinExistence type="predicted"/>
<sequence>MAKACKEAGYTGIIVTDHNWGGNTAVYRMKPWKEWVNEFVKGYEEAKGTGDKIGLDVFFGYEAGFRGTEFLIYGVDKDFMLTHPELRQASVEEQYRLVKQAGGMVIHAHPFREEFYIPKIRLYPDYVDGVEGINATHSNKQSISHYNPAFDRRAIAYAKENSLPMTAGSDIHMTSLLCGGVAFKRKLADIHDFIKAVSEGEDYLLTNGDEWFKKNGELYL</sequence>
<protein>
    <submittedName>
        <fullName evidence="1">PHP-associated domain-containing protein</fullName>
    </submittedName>
</protein>
<dbReference type="Gene3D" id="3.20.20.140">
    <property type="entry name" value="Metal-dependent hydrolases"/>
    <property type="match status" value="1"/>
</dbReference>
<dbReference type="InterPro" id="IPR016195">
    <property type="entry name" value="Pol/histidinol_Pase-like"/>
</dbReference>
<dbReference type="PANTHER" id="PTHR42924:SF3">
    <property type="entry name" value="POLYMERASE_HISTIDINOL PHOSPHATASE N-TERMINAL DOMAIN-CONTAINING PROTEIN"/>
    <property type="match status" value="1"/>
</dbReference>
<dbReference type="RefSeq" id="WP_342756700.1">
    <property type="nucleotide sequence ID" value="NZ_CP146256.1"/>
</dbReference>
<gene>
    <name evidence="1" type="ORF">V6984_16505</name>
</gene>
<keyword evidence="2" id="KW-1185">Reference proteome</keyword>
<dbReference type="SUPFAM" id="SSF89550">
    <property type="entry name" value="PHP domain-like"/>
    <property type="match status" value="1"/>
</dbReference>
<dbReference type="Pfam" id="PF13263">
    <property type="entry name" value="PHP_C"/>
    <property type="match status" value="1"/>
</dbReference>
<accession>A0ABZ3EUT3</accession>
<evidence type="ECO:0000313" key="1">
    <source>
        <dbReference type="EMBL" id="XAH73092.1"/>
    </source>
</evidence>
<reference evidence="1 2" key="1">
    <citation type="submission" date="2024-02" db="EMBL/GenBank/DDBJ databases">
        <title>Bacterial strain from lacustrine sediment.</title>
        <authorList>
            <person name="Petit C."/>
            <person name="Fadhlaoui K."/>
        </authorList>
    </citation>
    <scope>NUCLEOTIDE SEQUENCE [LARGE SCALE GENOMIC DNA]</scope>
    <source>
        <strain evidence="1 2">IPX-CK</strain>
    </source>
</reference>